<proteinExistence type="predicted"/>
<evidence type="ECO:0000256" key="1">
    <source>
        <dbReference type="SAM" id="MobiDB-lite"/>
    </source>
</evidence>
<dbReference type="EMBL" id="PGOL01005575">
    <property type="protein sequence ID" value="PKI34836.1"/>
    <property type="molecule type" value="Genomic_DNA"/>
</dbReference>
<sequence length="167" mass="17695">MGRWNLDWVGPMDAGWAGPNGLLLDRAGPSGTGWADVVYSGRPRALSVRPEKKDEPTRLVPRGKPKEGSRFGWLCGCTRPKDVAGRGGAEFDSTEGESGLPVQRRASREEKRRVGGALLGRAGGVVLARERARAGAFLGAEGAPVNWGAFVELSESEIPESLGAKGE</sequence>
<gene>
    <name evidence="2" type="ORF">CRG98_044773</name>
</gene>
<feature type="region of interest" description="Disordered" evidence="1">
    <location>
        <begin position="84"/>
        <end position="110"/>
    </location>
</feature>
<evidence type="ECO:0000313" key="3">
    <source>
        <dbReference type="Proteomes" id="UP000233551"/>
    </source>
</evidence>
<reference evidence="2 3" key="1">
    <citation type="submission" date="2017-11" db="EMBL/GenBank/DDBJ databases">
        <title>De-novo sequencing of pomegranate (Punica granatum L.) genome.</title>
        <authorList>
            <person name="Akparov Z."/>
            <person name="Amiraslanov A."/>
            <person name="Hajiyeva S."/>
            <person name="Abbasov M."/>
            <person name="Kaur K."/>
            <person name="Hamwieh A."/>
            <person name="Solovyev V."/>
            <person name="Salamov A."/>
            <person name="Braich B."/>
            <person name="Kosarev P."/>
            <person name="Mahmoud A."/>
            <person name="Hajiyev E."/>
            <person name="Babayeva S."/>
            <person name="Izzatullayeva V."/>
            <person name="Mammadov A."/>
            <person name="Mammadov A."/>
            <person name="Sharifova S."/>
            <person name="Ojaghi J."/>
            <person name="Eynullazada K."/>
            <person name="Bayramov B."/>
            <person name="Abdulazimova A."/>
            <person name="Shahmuradov I."/>
        </authorList>
    </citation>
    <scope>NUCLEOTIDE SEQUENCE [LARGE SCALE GENOMIC DNA]</scope>
    <source>
        <strain evidence="3">cv. AG2017</strain>
        <tissue evidence="2">Leaf</tissue>
    </source>
</reference>
<feature type="region of interest" description="Disordered" evidence="1">
    <location>
        <begin position="45"/>
        <end position="65"/>
    </location>
</feature>
<evidence type="ECO:0000313" key="2">
    <source>
        <dbReference type="EMBL" id="PKI34836.1"/>
    </source>
</evidence>
<organism evidence="2 3">
    <name type="scientific">Punica granatum</name>
    <name type="common">Pomegranate</name>
    <dbReference type="NCBI Taxonomy" id="22663"/>
    <lineage>
        <taxon>Eukaryota</taxon>
        <taxon>Viridiplantae</taxon>
        <taxon>Streptophyta</taxon>
        <taxon>Embryophyta</taxon>
        <taxon>Tracheophyta</taxon>
        <taxon>Spermatophyta</taxon>
        <taxon>Magnoliopsida</taxon>
        <taxon>eudicotyledons</taxon>
        <taxon>Gunneridae</taxon>
        <taxon>Pentapetalae</taxon>
        <taxon>rosids</taxon>
        <taxon>malvids</taxon>
        <taxon>Myrtales</taxon>
        <taxon>Lythraceae</taxon>
        <taxon>Punica</taxon>
    </lineage>
</organism>
<comment type="caution">
    <text evidence="2">The sequence shown here is derived from an EMBL/GenBank/DDBJ whole genome shotgun (WGS) entry which is preliminary data.</text>
</comment>
<dbReference type="Proteomes" id="UP000233551">
    <property type="component" value="Unassembled WGS sequence"/>
</dbReference>
<dbReference type="AlphaFoldDB" id="A0A2I0HUA3"/>
<accession>A0A2I0HUA3</accession>
<keyword evidence="3" id="KW-1185">Reference proteome</keyword>
<protein>
    <submittedName>
        <fullName evidence="2">Uncharacterized protein</fullName>
    </submittedName>
</protein>
<name>A0A2I0HUA3_PUNGR</name>